<feature type="chain" id="PRO_5046744130" evidence="9">
    <location>
        <begin position="36"/>
        <end position="729"/>
    </location>
</feature>
<dbReference type="PROSITE" id="PS51669">
    <property type="entry name" value="4FE4S_MOW_BIS_MGD"/>
    <property type="match status" value="1"/>
</dbReference>
<evidence type="ECO:0000313" key="12">
    <source>
        <dbReference type="Proteomes" id="UP001232750"/>
    </source>
</evidence>
<evidence type="ECO:0000313" key="11">
    <source>
        <dbReference type="EMBL" id="MDJ1650257.1"/>
    </source>
</evidence>
<evidence type="ECO:0000256" key="2">
    <source>
        <dbReference type="ARBA" id="ARBA00022485"/>
    </source>
</evidence>
<keyword evidence="7" id="KW-0408">Iron</keyword>
<dbReference type="PANTHER" id="PTHR43742:SF9">
    <property type="entry name" value="TETRATHIONATE REDUCTASE SUBUNIT A"/>
    <property type="match status" value="1"/>
</dbReference>
<dbReference type="NCBIfam" id="TIGR01409">
    <property type="entry name" value="TAT_signal_seq"/>
    <property type="match status" value="1"/>
</dbReference>
<dbReference type="InterPro" id="IPR006963">
    <property type="entry name" value="Mopterin_OxRdtase_4Fe-4S_dom"/>
</dbReference>
<evidence type="ECO:0000259" key="10">
    <source>
        <dbReference type="PROSITE" id="PS51669"/>
    </source>
</evidence>
<name>A0ABT7DLH5_9ACTN</name>
<comment type="caution">
    <text evidence="11">The sequence shown here is derived from an EMBL/GenBank/DDBJ whole genome shotgun (WGS) entry which is preliminary data.</text>
</comment>
<keyword evidence="6" id="KW-0560">Oxidoreductase</keyword>
<protein>
    <submittedName>
        <fullName evidence="11">Molybdopterin-dependent oxidoreductase</fullName>
    </submittedName>
</protein>
<comment type="similarity">
    <text evidence="1">Belongs to the prokaryotic molybdopterin-containing oxidoreductase family.</text>
</comment>
<organism evidence="11 12">
    <name type="scientific">Gordonibacter faecis</name>
    <dbReference type="NCBI Taxonomy" id="3047475"/>
    <lineage>
        <taxon>Bacteria</taxon>
        <taxon>Bacillati</taxon>
        <taxon>Actinomycetota</taxon>
        <taxon>Coriobacteriia</taxon>
        <taxon>Eggerthellales</taxon>
        <taxon>Eggerthellaceae</taxon>
        <taxon>Gordonibacter</taxon>
    </lineage>
</organism>
<proteinExistence type="inferred from homology"/>
<reference evidence="11 12" key="1">
    <citation type="submission" date="2023-05" db="EMBL/GenBank/DDBJ databases">
        <title>Gordonibacter KGMB12511T sp. nov., isolated from faeces of healthy Korean.</title>
        <authorList>
            <person name="Kim H.S."/>
            <person name="Kim J.-S."/>
            <person name="Suh M.K."/>
            <person name="Eom M.K."/>
            <person name="Do H.E."/>
            <person name="Lee J.-S."/>
        </authorList>
    </citation>
    <scope>NUCLEOTIDE SEQUENCE [LARGE SCALE GENOMIC DNA]</scope>
    <source>
        <strain evidence="11 12">KGMB12511</strain>
    </source>
</reference>
<dbReference type="Pfam" id="PF00384">
    <property type="entry name" value="Molybdopterin"/>
    <property type="match status" value="1"/>
</dbReference>
<evidence type="ECO:0000256" key="4">
    <source>
        <dbReference type="ARBA" id="ARBA00022723"/>
    </source>
</evidence>
<sequence length="729" mass="78714">MFEDVSRRTFLKGSAATAALAAAGSLSLGAWRAQAAETTARGVTKQAPSLCNGCSSKCGLVATTVDGTLWTLKGSDTHPYAKGHICGRGHGLAQMAYSDERLTQPLRRKDDGSFEPIDWDTAFREIGEKTQAIIAANGPEALGIIQDPRPSGKYYAKRFMHALGSANVYAHSSSCNLSKESAYTQTIGASNYSTDFPNAKMVMFIGRSYGDGIRPSSVKSLAEAAEAGTRIVMVDPRLNSSGIFATDWVPINPGTDLAFLLALCNVLIEEDLYDHEFVEQNTVGFEEFAAEIKDYTPEWAHTITDVPAERIQELARAMAKAAPAASIEAGWRAVIGCSYKNSFDTARAATAVNTLLGSWGAKGGALLTSSPKAGKLIDARFDDPPKPEKPRVGNKEYPLALDSAGTNLAALQAALDGRMKGLFFYNSNAAKGYAQPKTWTEALDKCDLVVTIDVQMSETALQSDYVLPEVTYLERLELPEWIGGKKHFVGMRTVAIDKVHPETKTCDEIFNGLAKACGVGEYFQFTAEDLATAQLETVGVDIEDMKQQGVVELPDPAFTYGTPKFKTPSGKFEFKSDAVGAAGLNPVIGWVERKVTPKPGEFAIVGGKQSIHSHTMTQNIEALNAISREYHMERVWLSAKDAQSLGVETGDVVEISSSEHTGQVEARVTQRLKPGVVFLPTHYGGDSPYQTRAYRYGVALTDFIPFDVEPGVGSMMSQEVAVTVKKVEA</sequence>
<dbReference type="PROSITE" id="PS51318">
    <property type="entry name" value="TAT"/>
    <property type="match status" value="1"/>
</dbReference>
<keyword evidence="8" id="KW-0411">Iron-sulfur</keyword>
<keyword evidence="4" id="KW-0479">Metal-binding</keyword>
<accession>A0ABT7DLH5</accession>
<keyword evidence="12" id="KW-1185">Reference proteome</keyword>
<dbReference type="Gene3D" id="3.40.50.740">
    <property type="match status" value="1"/>
</dbReference>
<keyword evidence="3" id="KW-0500">Molybdenum</keyword>
<dbReference type="Gene3D" id="2.20.25.90">
    <property type="entry name" value="ADC-like domains"/>
    <property type="match status" value="1"/>
</dbReference>
<dbReference type="InterPro" id="IPR006311">
    <property type="entry name" value="TAT_signal"/>
</dbReference>
<evidence type="ECO:0000256" key="5">
    <source>
        <dbReference type="ARBA" id="ARBA00022729"/>
    </source>
</evidence>
<dbReference type="SMART" id="SM00926">
    <property type="entry name" value="Molybdop_Fe4S4"/>
    <property type="match status" value="1"/>
</dbReference>
<dbReference type="InterPro" id="IPR019546">
    <property type="entry name" value="TAT_signal_bac_arc"/>
</dbReference>
<evidence type="ECO:0000256" key="6">
    <source>
        <dbReference type="ARBA" id="ARBA00023002"/>
    </source>
</evidence>
<feature type="domain" description="4Fe-4S Mo/W bis-MGD-type" evidence="10">
    <location>
        <begin position="44"/>
        <end position="100"/>
    </location>
</feature>
<keyword evidence="2" id="KW-0004">4Fe-4S</keyword>
<dbReference type="InterPro" id="IPR006656">
    <property type="entry name" value="Mopterin_OxRdtase"/>
</dbReference>
<dbReference type="InterPro" id="IPR050612">
    <property type="entry name" value="Prok_Mopterin_Oxidored"/>
</dbReference>
<dbReference type="InterPro" id="IPR006657">
    <property type="entry name" value="MoPterin_dinucl-bd_dom"/>
</dbReference>
<dbReference type="Pfam" id="PF10518">
    <property type="entry name" value="TAT_signal"/>
    <property type="match status" value="1"/>
</dbReference>
<evidence type="ECO:0000256" key="3">
    <source>
        <dbReference type="ARBA" id="ARBA00022505"/>
    </source>
</evidence>
<dbReference type="InterPro" id="IPR009010">
    <property type="entry name" value="Asp_de-COase-like_dom_sf"/>
</dbReference>
<dbReference type="Gene3D" id="3.30.2070.10">
    <property type="entry name" value="Formate dehydrogenase/DMSO reductase"/>
    <property type="match status" value="1"/>
</dbReference>
<dbReference type="SUPFAM" id="SSF53706">
    <property type="entry name" value="Formate dehydrogenase/DMSO reductase, domains 1-3"/>
    <property type="match status" value="1"/>
</dbReference>
<evidence type="ECO:0000256" key="1">
    <source>
        <dbReference type="ARBA" id="ARBA00010312"/>
    </source>
</evidence>
<evidence type="ECO:0000256" key="7">
    <source>
        <dbReference type="ARBA" id="ARBA00023004"/>
    </source>
</evidence>
<dbReference type="Pfam" id="PF01568">
    <property type="entry name" value="Molydop_binding"/>
    <property type="match status" value="1"/>
</dbReference>
<evidence type="ECO:0000256" key="9">
    <source>
        <dbReference type="SAM" id="SignalP"/>
    </source>
</evidence>
<dbReference type="Gene3D" id="2.40.40.20">
    <property type="match status" value="1"/>
</dbReference>
<dbReference type="Pfam" id="PF04879">
    <property type="entry name" value="Molybdop_Fe4S4"/>
    <property type="match status" value="1"/>
</dbReference>
<dbReference type="RefSeq" id="WP_283831611.1">
    <property type="nucleotide sequence ID" value="NZ_JASJEU010000012.1"/>
</dbReference>
<dbReference type="Proteomes" id="UP001232750">
    <property type="component" value="Unassembled WGS sequence"/>
</dbReference>
<evidence type="ECO:0000256" key="8">
    <source>
        <dbReference type="ARBA" id="ARBA00023014"/>
    </source>
</evidence>
<dbReference type="PANTHER" id="PTHR43742">
    <property type="entry name" value="TRIMETHYLAMINE-N-OXIDE REDUCTASE"/>
    <property type="match status" value="1"/>
</dbReference>
<feature type="signal peptide" evidence="9">
    <location>
        <begin position="1"/>
        <end position="35"/>
    </location>
</feature>
<dbReference type="EMBL" id="JASJEU010000012">
    <property type="protein sequence ID" value="MDJ1650257.1"/>
    <property type="molecule type" value="Genomic_DNA"/>
</dbReference>
<dbReference type="Gene3D" id="3.40.228.10">
    <property type="entry name" value="Dimethylsulfoxide Reductase, domain 2"/>
    <property type="match status" value="1"/>
</dbReference>
<keyword evidence="5 9" id="KW-0732">Signal</keyword>
<gene>
    <name evidence="11" type="ORF">QNJ86_05555</name>
</gene>
<dbReference type="SUPFAM" id="SSF50692">
    <property type="entry name" value="ADC-like"/>
    <property type="match status" value="1"/>
</dbReference>